<keyword evidence="2" id="KW-0133">Cell shape</keyword>
<evidence type="ECO:0000256" key="7">
    <source>
        <dbReference type="ARBA" id="ARBA00023288"/>
    </source>
</evidence>
<dbReference type="Gene3D" id="1.25.40.10">
    <property type="entry name" value="Tetratricopeptide repeat domain"/>
    <property type="match status" value="1"/>
</dbReference>
<evidence type="ECO:0000256" key="2">
    <source>
        <dbReference type="ARBA" id="ARBA00022960"/>
    </source>
</evidence>
<keyword evidence="9" id="KW-1185">Reference proteome</keyword>
<dbReference type="Proteomes" id="UP001165678">
    <property type="component" value="Unassembled WGS sequence"/>
</dbReference>
<dbReference type="GO" id="GO:0030234">
    <property type="term" value="F:enzyme regulator activity"/>
    <property type="evidence" value="ECO:0007669"/>
    <property type="project" value="TreeGrafter"/>
</dbReference>
<evidence type="ECO:0000313" key="9">
    <source>
        <dbReference type="Proteomes" id="UP001165678"/>
    </source>
</evidence>
<dbReference type="InterPro" id="IPR007443">
    <property type="entry name" value="LpoA"/>
</dbReference>
<proteinExistence type="predicted"/>
<organism evidence="8 9">
    <name type="scientific">Larsenimonas rhizosphaerae</name>
    <dbReference type="NCBI Taxonomy" id="2944682"/>
    <lineage>
        <taxon>Bacteria</taxon>
        <taxon>Pseudomonadati</taxon>
        <taxon>Pseudomonadota</taxon>
        <taxon>Gammaproteobacteria</taxon>
        <taxon>Oceanospirillales</taxon>
        <taxon>Halomonadaceae</taxon>
        <taxon>Larsenimonas</taxon>
    </lineage>
</organism>
<dbReference type="Pfam" id="PF04348">
    <property type="entry name" value="LppC"/>
    <property type="match status" value="1"/>
</dbReference>
<keyword evidence="7" id="KW-0449">Lipoprotein</keyword>
<dbReference type="RefSeq" id="WP_265895819.1">
    <property type="nucleotide sequence ID" value="NZ_JAPIVE010000001.1"/>
</dbReference>
<evidence type="ECO:0000313" key="8">
    <source>
        <dbReference type="EMBL" id="MCX2523759.1"/>
    </source>
</evidence>
<keyword evidence="4" id="KW-0472">Membrane</keyword>
<sequence length="589" mass="63607">MRTSWRSAAAIAAITLTLGGCAGSSISRPFGGGEPSAQALITQARQQQGAEAATTRLQAAGILARQDRTAQALDLLKNMNDTLLPADGRVQWALLTSQTAITQHDGKSALTAIESVESIPTSDSNRQTLAQRKGEALGLLNQPLKAAITLITLQNETDDTSLNDAIWRQVARLDETQLNTLSDTGGWSAGWISLAQVARDQGGDLQQLFDAVSRWQQSRPSHPASRRLPSDLAALGDAKGRQISRIAVFLPESGPLKTIADSIREGIRTRNSTAASAGEQMPQITFHDSSGQDIKRLYAQAMMEGAQLVIGPLDKDKVTSLEKMGNVPVTTLALNYGTSDTNKADNLYEYGLSAEDEAREAAHRAWVDGHRNPAVMVPDNDWGQRVMEAFQQRWQQEGGQLASSVSYDPKGSVASAVSKALRSGRTPDALFLLALPGYARQIPPTLNYYYANNLPVYGTSHLYQGTPQPHLDHDMNGVLFCDIPWQIPDPAAGGKEALPFADDYRQLAQGDSPSLLKLKAMGVDALELGRRLPLIQQVPASEMRGATGTLHLGPQHRFQRILPWAQFKNGIPSLPTLTSSSSVNVDESL</sequence>
<dbReference type="GO" id="GO:0031241">
    <property type="term" value="C:periplasmic side of cell outer membrane"/>
    <property type="evidence" value="ECO:0007669"/>
    <property type="project" value="TreeGrafter"/>
</dbReference>
<evidence type="ECO:0000256" key="6">
    <source>
        <dbReference type="ARBA" id="ARBA00023237"/>
    </source>
</evidence>
<dbReference type="EMBL" id="JAPIVE010000001">
    <property type="protein sequence ID" value="MCX2523759.1"/>
    <property type="molecule type" value="Genomic_DNA"/>
</dbReference>
<dbReference type="GO" id="GO:0008360">
    <property type="term" value="P:regulation of cell shape"/>
    <property type="evidence" value="ECO:0007669"/>
    <property type="project" value="UniProtKB-KW"/>
</dbReference>
<dbReference type="PROSITE" id="PS51257">
    <property type="entry name" value="PROKAR_LIPOPROTEIN"/>
    <property type="match status" value="1"/>
</dbReference>
<keyword evidence="6" id="KW-0998">Cell outer membrane</keyword>
<gene>
    <name evidence="8" type="ORF">OQ287_05865</name>
</gene>
<dbReference type="Gene3D" id="1.25.40.650">
    <property type="match status" value="1"/>
</dbReference>
<evidence type="ECO:0000256" key="3">
    <source>
        <dbReference type="ARBA" id="ARBA00022984"/>
    </source>
</evidence>
<evidence type="ECO:0000256" key="5">
    <source>
        <dbReference type="ARBA" id="ARBA00023139"/>
    </source>
</evidence>
<dbReference type="GO" id="GO:0009252">
    <property type="term" value="P:peptidoglycan biosynthetic process"/>
    <property type="evidence" value="ECO:0007669"/>
    <property type="project" value="UniProtKB-KW"/>
</dbReference>
<keyword evidence="1" id="KW-0732">Signal</keyword>
<comment type="caution">
    <text evidence="8">The sequence shown here is derived from an EMBL/GenBank/DDBJ whole genome shotgun (WGS) entry which is preliminary data.</text>
</comment>
<dbReference type="Gene3D" id="3.40.50.2300">
    <property type="match status" value="2"/>
</dbReference>
<evidence type="ECO:0000256" key="4">
    <source>
        <dbReference type="ARBA" id="ARBA00023136"/>
    </source>
</evidence>
<dbReference type="PANTHER" id="PTHR38038:SF1">
    <property type="entry name" value="PENICILLIN-BINDING PROTEIN ACTIVATOR LPOA"/>
    <property type="match status" value="1"/>
</dbReference>
<reference evidence="8" key="1">
    <citation type="submission" date="2022-11" db="EMBL/GenBank/DDBJ databases">
        <title>Larsenimonas rhizosphaerae sp. nov., isolated from a tidal mudflat.</title>
        <authorList>
            <person name="Lee S.D."/>
            <person name="Kim I.S."/>
        </authorList>
    </citation>
    <scope>NUCLEOTIDE SEQUENCE</scope>
    <source>
        <strain evidence="8">GH2-1</strain>
    </source>
</reference>
<keyword evidence="3" id="KW-0573">Peptidoglycan synthesis</keyword>
<dbReference type="InterPro" id="IPR011990">
    <property type="entry name" value="TPR-like_helical_dom_sf"/>
</dbReference>
<dbReference type="SUPFAM" id="SSF53822">
    <property type="entry name" value="Periplasmic binding protein-like I"/>
    <property type="match status" value="1"/>
</dbReference>
<protein>
    <submittedName>
        <fullName evidence="8">Penicillin-binding protein activator</fullName>
    </submittedName>
</protein>
<evidence type="ECO:0000256" key="1">
    <source>
        <dbReference type="ARBA" id="ARBA00022729"/>
    </source>
</evidence>
<accession>A0AA42CTY1</accession>
<dbReference type="InterPro" id="IPR028082">
    <property type="entry name" value="Peripla_BP_I"/>
</dbReference>
<dbReference type="CDD" id="cd06339">
    <property type="entry name" value="PBP1_YraM_LppC_lipoprotein-like"/>
    <property type="match status" value="1"/>
</dbReference>
<keyword evidence="5" id="KW-0564">Palmitate</keyword>
<name>A0AA42CTY1_9GAMM</name>
<dbReference type="AlphaFoldDB" id="A0AA42CTY1"/>
<dbReference type="PANTHER" id="PTHR38038">
    <property type="entry name" value="PENICILLIN-BINDING PROTEIN ACTIVATOR LPOA"/>
    <property type="match status" value="1"/>
</dbReference>